<dbReference type="STRING" id="946078.GA0070622_0730"/>
<dbReference type="NCBIfam" id="NF033577">
    <property type="entry name" value="transpos_IS481"/>
    <property type="match status" value="1"/>
</dbReference>
<name>A0A1A9B2N7_9ACTN</name>
<dbReference type="InterPro" id="IPR001584">
    <property type="entry name" value="Integrase_cat-core"/>
</dbReference>
<organism evidence="2 3">
    <name type="scientific">Micromonospora sediminicola</name>
    <dbReference type="NCBI Taxonomy" id="946078"/>
    <lineage>
        <taxon>Bacteria</taxon>
        <taxon>Bacillati</taxon>
        <taxon>Actinomycetota</taxon>
        <taxon>Actinomycetes</taxon>
        <taxon>Micromonosporales</taxon>
        <taxon>Micromonosporaceae</taxon>
        <taxon>Micromonospora</taxon>
    </lineage>
</organism>
<evidence type="ECO:0000313" key="3">
    <source>
        <dbReference type="Proteomes" id="UP000199558"/>
    </source>
</evidence>
<accession>A0A1A9B2N7</accession>
<sequence>MTLRRVLVEMSVMEQRYRAVQDVLAGSTVTDVAERFGVSRQAVHRWLAWYQDEGLEGLADRSSRPRSSPGQTSPEVEALICELRRDHPRWGARRLLYELGRRDCPGPIPSRITVHRVLIRHGLVDPTPRRRRREDYRRWERGRPMELWQMDIVGGIQLADGGEAKVVTGVDDHSRFCVIAAVVRRATGRAICLAFAEALHRFGIPEEVLTDNGKQFTARFGRGGGEVMFDRICRENGITHRLTKPRSPTTTGKVERFHQTLQRELLDDVEVWATPEEAQAAIDVFRHEYNTERPHQSLGMAFPADRFTAQPAEEQLPLRLPPALATTIPAPRRPLPATPAPTPPAPAGHAVAPPVPVAASGDVGLAVEVTRLVPASGNLTVCGQQFWLSPTRAGLPVTLWADTTVVHLLVDGVRLKTVPSRLTPAHLRQILADDGQPAGPPPITTGTIQAGAPIEVERLVNATGLIGLAGRQHPVGYHFAGRRVTVRLDRGLMQITADGVLLRSLPNPLTPAEVARIRDARPAGPPPTPAPEPLRVERRVSCRGSLVIAGQRIHVGIAHAGTTLTVEAADTTFRVHDGDQLLSEVPRTTTKPIARFKVRKPEPPRQKTSTREGMA</sequence>
<dbReference type="InterPro" id="IPR009057">
    <property type="entry name" value="Homeodomain-like_sf"/>
</dbReference>
<evidence type="ECO:0000259" key="1">
    <source>
        <dbReference type="PROSITE" id="PS50994"/>
    </source>
</evidence>
<dbReference type="Gene3D" id="3.30.420.10">
    <property type="entry name" value="Ribonuclease H-like superfamily/Ribonuclease H"/>
    <property type="match status" value="1"/>
</dbReference>
<dbReference type="InterPro" id="IPR036397">
    <property type="entry name" value="RNaseH_sf"/>
</dbReference>
<proteinExistence type="predicted"/>
<evidence type="ECO:0000313" key="2">
    <source>
        <dbReference type="EMBL" id="SBT63765.1"/>
    </source>
</evidence>
<dbReference type="EMBL" id="FLRH01000003">
    <property type="protein sequence ID" value="SBT63765.1"/>
    <property type="molecule type" value="Genomic_DNA"/>
</dbReference>
<dbReference type="GO" id="GO:0003676">
    <property type="term" value="F:nucleic acid binding"/>
    <property type="evidence" value="ECO:0007669"/>
    <property type="project" value="InterPro"/>
</dbReference>
<feature type="domain" description="Integrase catalytic" evidence="1">
    <location>
        <begin position="140"/>
        <end position="311"/>
    </location>
</feature>
<dbReference type="PROSITE" id="PS50994">
    <property type="entry name" value="INTEGRASE"/>
    <property type="match status" value="1"/>
</dbReference>
<gene>
    <name evidence="2" type="ORF">GA0070622_0730</name>
</gene>
<keyword evidence="3" id="KW-1185">Reference proteome</keyword>
<dbReference type="PANTHER" id="PTHR35004:SF7">
    <property type="entry name" value="INTEGRASE PROTEIN"/>
    <property type="match status" value="1"/>
</dbReference>
<dbReference type="InterPro" id="IPR047656">
    <property type="entry name" value="IS481-like_transpos"/>
</dbReference>
<dbReference type="SUPFAM" id="SSF53098">
    <property type="entry name" value="Ribonuclease H-like"/>
    <property type="match status" value="1"/>
</dbReference>
<dbReference type="Proteomes" id="UP000199558">
    <property type="component" value="Unassembled WGS sequence"/>
</dbReference>
<dbReference type="AlphaFoldDB" id="A0A1A9B2N7"/>
<dbReference type="PANTHER" id="PTHR35004">
    <property type="entry name" value="TRANSPOSASE RV3428C-RELATED"/>
    <property type="match status" value="1"/>
</dbReference>
<reference evidence="3" key="1">
    <citation type="submission" date="2016-06" db="EMBL/GenBank/DDBJ databases">
        <authorList>
            <person name="Varghese N."/>
            <person name="Submissions Spin"/>
        </authorList>
    </citation>
    <scope>NUCLEOTIDE SEQUENCE [LARGE SCALE GENOMIC DNA]</scope>
    <source>
        <strain evidence="3">DSM 45794</strain>
    </source>
</reference>
<dbReference type="Pfam" id="PF00665">
    <property type="entry name" value="rve"/>
    <property type="match status" value="1"/>
</dbReference>
<dbReference type="InterPro" id="IPR012337">
    <property type="entry name" value="RNaseH-like_sf"/>
</dbReference>
<dbReference type="Pfam" id="PF13565">
    <property type="entry name" value="HTH_32"/>
    <property type="match status" value="1"/>
</dbReference>
<protein>
    <submittedName>
        <fullName evidence="2">Transposase InsO and inactivated derivatives</fullName>
    </submittedName>
</protein>
<dbReference type="SUPFAM" id="SSF46689">
    <property type="entry name" value="Homeodomain-like"/>
    <property type="match status" value="1"/>
</dbReference>
<dbReference type="GO" id="GO:0015074">
    <property type="term" value="P:DNA integration"/>
    <property type="evidence" value="ECO:0007669"/>
    <property type="project" value="InterPro"/>
</dbReference>